<dbReference type="KEGG" id="bfu:BCIN_10g02790"/>
<organism evidence="2 3">
    <name type="scientific">Botryotinia fuckeliana (strain B05.10)</name>
    <name type="common">Noble rot fungus</name>
    <name type="synonym">Botrytis cinerea</name>
    <dbReference type="NCBI Taxonomy" id="332648"/>
    <lineage>
        <taxon>Eukaryota</taxon>
        <taxon>Fungi</taxon>
        <taxon>Dikarya</taxon>
        <taxon>Ascomycota</taxon>
        <taxon>Pezizomycotina</taxon>
        <taxon>Leotiomycetes</taxon>
        <taxon>Helotiales</taxon>
        <taxon>Sclerotiniaceae</taxon>
        <taxon>Botrytis</taxon>
    </lineage>
</organism>
<dbReference type="AlphaFoldDB" id="A0A384JV67"/>
<keyword evidence="3" id="KW-1185">Reference proteome</keyword>
<evidence type="ECO:0000256" key="1">
    <source>
        <dbReference type="SAM" id="Coils"/>
    </source>
</evidence>
<dbReference type="RefSeq" id="XP_001556959.1">
    <property type="nucleotide sequence ID" value="XM_001556909.2"/>
</dbReference>
<gene>
    <name evidence="2" type="ORF">BCIN_10g02790</name>
</gene>
<evidence type="ECO:0000313" key="3">
    <source>
        <dbReference type="Proteomes" id="UP000001798"/>
    </source>
</evidence>
<name>A0A384JV67_BOTFB</name>
<feature type="coiled-coil region" evidence="1">
    <location>
        <begin position="53"/>
        <end position="111"/>
    </location>
</feature>
<keyword evidence="1" id="KW-0175">Coiled coil</keyword>
<feature type="coiled-coil region" evidence="1">
    <location>
        <begin position="296"/>
        <end position="376"/>
    </location>
</feature>
<dbReference type="OrthoDB" id="3536079at2759"/>
<protein>
    <submittedName>
        <fullName evidence="2">Uncharacterized protein</fullName>
    </submittedName>
</protein>
<proteinExistence type="predicted"/>
<sequence>MTFLCCSTNKKVKDTKSSIQEDMRRPLVLLSQNISRANHPTERPSSDITDESKKAISALINQHEQAKTELENHKSSESRMKNEVEELRTQIQELHDTVKHDQDDLRELNRLIEGGVQESSATSDTQEALLEKLIAREAVIDREIFNLRDDKVIARAELWFSAVGKVDESIAHPDQASRDRSLAMRKEMYIRTKRSIAHETKAAFISAKEDIHKQKLEISRDDSVEGHVPLAPPSPISMDSDQISFVAGSSLGDPFVENALQNRDTSWGTINIDGADSSIVLSQTFDEDNQAVADSHRATIEENQSLKLQIQTTERKLQEWEGNFDRFKLETRATIERLASEVSLSEEALEAYRNVMEDADEARGQLEHDLAQIEEDKARLCVIVEEVGLPILARNAENMKRIKRDGVFTSLGISHIPFNELLVHNGNYAATGGHIDAHFASMLLCEQEVVSGPVISHEMFLNIYGVSVGEYRHLYKVSDRLDEMFNMHAMLVESGSFTEKTLSETRDSLFQNLFTQGLLQFETIDALDMAEKGRIFDGQDGEDQIQTFNEMLDIVKDIKRMQSDAKLESVSEQSISEQSVSDPD</sequence>
<dbReference type="OMA" id="DEMFNMH"/>
<reference evidence="2 3" key="2">
    <citation type="journal article" date="2012" name="Eukaryot. Cell">
        <title>Genome update of Botrytis cinerea strains B05.10 and T4.</title>
        <authorList>
            <person name="Staats M."/>
            <person name="van Kan J.A."/>
        </authorList>
    </citation>
    <scope>NUCLEOTIDE SEQUENCE [LARGE SCALE GENOMIC DNA]</scope>
    <source>
        <strain evidence="2 3">B05.10</strain>
    </source>
</reference>
<dbReference type="VEuPathDB" id="FungiDB:Bcin10g02790"/>
<reference evidence="2 3" key="3">
    <citation type="journal article" date="2017" name="Mol. Plant Pathol.">
        <title>A gapless genome sequence of the fungus Botrytis cinerea.</title>
        <authorList>
            <person name="Van Kan J.A."/>
            <person name="Stassen J.H."/>
            <person name="Mosbach A."/>
            <person name="Van Der Lee T.A."/>
            <person name="Faino L."/>
            <person name="Farmer A.D."/>
            <person name="Papasotiriou D.G."/>
            <person name="Zhou S."/>
            <person name="Seidl M.F."/>
            <person name="Cottam E."/>
            <person name="Edel D."/>
            <person name="Hahn M."/>
            <person name="Schwartz D.C."/>
            <person name="Dietrich R.A."/>
            <person name="Widdison S."/>
            <person name="Scalliet G."/>
        </authorList>
    </citation>
    <scope>NUCLEOTIDE SEQUENCE [LARGE SCALE GENOMIC DNA]</scope>
    <source>
        <strain evidence="2 3">B05.10</strain>
    </source>
</reference>
<dbReference type="Proteomes" id="UP000001798">
    <property type="component" value="Chromosome 10"/>
</dbReference>
<reference evidence="2 3" key="1">
    <citation type="journal article" date="2011" name="PLoS Genet.">
        <title>Genomic analysis of the necrotrophic fungal pathogens Sclerotinia sclerotiorum and Botrytis cinerea.</title>
        <authorList>
            <person name="Amselem J."/>
            <person name="Cuomo C.A."/>
            <person name="van Kan J.A."/>
            <person name="Viaud M."/>
            <person name="Benito E.P."/>
            <person name="Couloux A."/>
            <person name="Coutinho P.M."/>
            <person name="de Vries R.P."/>
            <person name="Dyer P.S."/>
            <person name="Fillinger S."/>
            <person name="Fournier E."/>
            <person name="Gout L."/>
            <person name="Hahn M."/>
            <person name="Kohn L."/>
            <person name="Lapalu N."/>
            <person name="Plummer K.M."/>
            <person name="Pradier J.M."/>
            <person name="Quevillon E."/>
            <person name="Sharon A."/>
            <person name="Simon A."/>
            <person name="ten Have A."/>
            <person name="Tudzynski B."/>
            <person name="Tudzynski P."/>
            <person name="Wincker P."/>
            <person name="Andrew M."/>
            <person name="Anthouard V."/>
            <person name="Beever R.E."/>
            <person name="Beffa R."/>
            <person name="Benoit I."/>
            <person name="Bouzid O."/>
            <person name="Brault B."/>
            <person name="Chen Z."/>
            <person name="Choquer M."/>
            <person name="Collemare J."/>
            <person name="Cotton P."/>
            <person name="Danchin E.G."/>
            <person name="Da Silva C."/>
            <person name="Gautier A."/>
            <person name="Giraud C."/>
            <person name="Giraud T."/>
            <person name="Gonzalez C."/>
            <person name="Grossetete S."/>
            <person name="Guldener U."/>
            <person name="Henrissat B."/>
            <person name="Howlett B.J."/>
            <person name="Kodira C."/>
            <person name="Kretschmer M."/>
            <person name="Lappartient A."/>
            <person name="Leroch M."/>
            <person name="Levis C."/>
            <person name="Mauceli E."/>
            <person name="Neuveglise C."/>
            <person name="Oeser B."/>
            <person name="Pearson M."/>
            <person name="Poulain J."/>
            <person name="Poussereau N."/>
            <person name="Quesneville H."/>
            <person name="Rascle C."/>
            <person name="Schumacher J."/>
            <person name="Segurens B."/>
            <person name="Sexton A."/>
            <person name="Silva E."/>
            <person name="Sirven C."/>
            <person name="Soanes D.M."/>
            <person name="Talbot N.J."/>
            <person name="Templeton M."/>
            <person name="Yandava C."/>
            <person name="Yarden O."/>
            <person name="Zeng Q."/>
            <person name="Rollins J.A."/>
            <person name="Lebrun M.H."/>
            <person name="Dickman M."/>
        </authorList>
    </citation>
    <scope>NUCLEOTIDE SEQUENCE [LARGE SCALE GENOMIC DNA]</scope>
    <source>
        <strain evidence="2 3">B05.10</strain>
    </source>
</reference>
<dbReference type="EMBL" id="CP009814">
    <property type="protein sequence ID" value="ATZ54264.1"/>
    <property type="molecule type" value="Genomic_DNA"/>
</dbReference>
<dbReference type="GeneID" id="5437544"/>
<evidence type="ECO:0000313" key="2">
    <source>
        <dbReference type="EMBL" id="ATZ54264.1"/>
    </source>
</evidence>
<accession>A0A384JV67</accession>